<keyword evidence="1" id="KW-0408">Iron</keyword>
<protein>
    <submittedName>
        <fullName evidence="3">Oidioi.mRNA.OKI2018_I69.chr1.g570.t1.cds</fullName>
    </submittedName>
</protein>
<dbReference type="Gene3D" id="2.60.120.330">
    <property type="entry name" value="B-lactam Antibiotic, Isopenicillin N Synthase, Chain"/>
    <property type="match status" value="1"/>
</dbReference>
<sequence>MQENITFEIPIIDFGLLKTRDEATKSNFLKAITEVGFFFLKNHDVPKELTDRLELVSRNSYKTTFEERMKLKDFRGKMEVSGSIFHEKPFQNSPDDESIKLDEKEIDSTFFDYLTKISNIGVFLLKFCEEVFDLPNGRLLGNFEPKKAIIDAVMLEENPTEEFEFECHRDNRLMTILKQDRTGGVEIKYKDNWYPVLEDPKKEFLGVNIGNIMNNLSDGKAKAVYHRVRSIQNQTRFMWPVFLTPNFRPRKTAVKFLRFTHRGWYDFDTVDDETDFLL</sequence>
<dbReference type="InterPro" id="IPR027443">
    <property type="entry name" value="IPNS-like_sf"/>
</dbReference>
<evidence type="ECO:0000313" key="3">
    <source>
        <dbReference type="EMBL" id="CAG5103004.1"/>
    </source>
</evidence>
<organism evidence="3 4">
    <name type="scientific">Oikopleura dioica</name>
    <name type="common">Tunicate</name>
    <dbReference type="NCBI Taxonomy" id="34765"/>
    <lineage>
        <taxon>Eukaryota</taxon>
        <taxon>Metazoa</taxon>
        <taxon>Chordata</taxon>
        <taxon>Tunicata</taxon>
        <taxon>Appendicularia</taxon>
        <taxon>Copelata</taxon>
        <taxon>Oikopleuridae</taxon>
        <taxon>Oikopleura</taxon>
    </lineage>
</organism>
<dbReference type="Proteomes" id="UP001158576">
    <property type="component" value="Chromosome 1"/>
</dbReference>
<dbReference type="Pfam" id="PF14226">
    <property type="entry name" value="DIOX_N"/>
    <property type="match status" value="1"/>
</dbReference>
<dbReference type="SUPFAM" id="SSF51197">
    <property type="entry name" value="Clavaminate synthase-like"/>
    <property type="match status" value="1"/>
</dbReference>
<dbReference type="InterPro" id="IPR050231">
    <property type="entry name" value="Iron_ascorbate_oxido_reductase"/>
</dbReference>
<keyword evidence="4" id="KW-1185">Reference proteome</keyword>
<dbReference type="PANTHER" id="PTHR47990">
    <property type="entry name" value="2-OXOGLUTARATE (2OG) AND FE(II)-DEPENDENT OXYGENASE SUPERFAMILY PROTEIN-RELATED"/>
    <property type="match status" value="1"/>
</dbReference>
<dbReference type="InterPro" id="IPR026992">
    <property type="entry name" value="DIOX_N"/>
</dbReference>
<dbReference type="Pfam" id="PF03171">
    <property type="entry name" value="2OG-FeII_Oxy"/>
    <property type="match status" value="1"/>
</dbReference>
<accession>A0ABN7SPL9</accession>
<dbReference type="EMBL" id="OU015566">
    <property type="protein sequence ID" value="CAG5103004.1"/>
    <property type="molecule type" value="Genomic_DNA"/>
</dbReference>
<keyword evidence="1" id="KW-0560">Oxidoreductase</keyword>
<proteinExistence type="inferred from homology"/>
<gene>
    <name evidence="3" type="ORF">OKIOD_LOCUS9335</name>
</gene>
<reference evidence="3 4" key="1">
    <citation type="submission" date="2021-04" db="EMBL/GenBank/DDBJ databases">
        <authorList>
            <person name="Bliznina A."/>
        </authorList>
    </citation>
    <scope>NUCLEOTIDE SEQUENCE [LARGE SCALE GENOMIC DNA]</scope>
</reference>
<dbReference type="PROSITE" id="PS51471">
    <property type="entry name" value="FE2OG_OXY"/>
    <property type="match status" value="1"/>
</dbReference>
<evidence type="ECO:0000313" key="4">
    <source>
        <dbReference type="Proteomes" id="UP001158576"/>
    </source>
</evidence>
<feature type="domain" description="Fe2OG dioxygenase" evidence="2">
    <location>
        <begin position="134"/>
        <end position="245"/>
    </location>
</feature>
<keyword evidence="1" id="KW-0479">Metal-binding</keyword>
<name>A0ABN7SPL9_OIKDI</name>
<evidence type="ECO:0000256" key="1">
    <source>
        <dbReference type="RuleBase" id="RU003682"/>
    </source>
</evidence>
<evidence type="ECO:0000259" key="2">
    <source>
        <dbReference type="PROSITE" id="PS51471"/>
    </source>
</evidence>
<dbReference type="InterPro" id="IPR005123">
    <property type="entry name" value="Oxoglu/Fe-dep_dioxygenase_dom"/>
</dbReference>
<comment type="similarity">
    <text evidence="1">Belongs to the iron/ascorbate-dependent oxidoreductase family.</text>
</comment>
<dbReference type="InterPro" id="IPR044861">
    <property type="entry name" value="IPNS-like_FE2OG_OXY"/>
</dbReference>